<dbReference type="EMBL" id="VSSQ01084714">
    <property type="protein sequence ID" value="MPN32614.1"/>
    <property type="molecule type" value="Genomic_DNA"/>
</dbReference>
<evidence type="ECO:0000313" key="1">
    <source>
        <dbReference type="EMBL" id="MPN32614.1"/>
    </source>
</evidence>
<proteinExistence type="predicted"/>
<gene>
    <name evidence="1" type="ORF">SDC9_180094</name>
</gene>
<dbReference type="AlphaFoldDB" id="A0A645H8L9"/>
<reference evidence="1" key="1">
    <citation type="submission" date="2019-08" db="EMBL/GenBank/DDBJ databases">
        <authorList>
            <person name="Kucharzyk K."/>
            <person name="Murdoch R.W."/>
            <person name="Higgins S."/>
            <person name="Loffler F."/>
        </authorList>
    </citation>
    <scope>NUCLEOTIDE SEQUENCE</scope>
</reference>
<comment type="caution">
    <text evidence="1">The sequence shown here is derived from an EMBL/GenBank/DDBJ whole genome shotgun (WGS) entry which is preliminary data.</text>
</comment>
<accession>A0A645H8L9</accession>
<organism evidence="1">
    <name type="scientific">bioreactor metagenome</name>
    <dbReference type="NCBI Taxonomy" id="1076179"/>
    <lineage>
        <taxon>unclassified sequences</taxon>
        <taxon>metagenomes</taxon>
        <taxon>ecological metagenomes</taxon>
    </lineage>
</organism>
<name>A0A645H8L9_9ZZZZ</name>
<sequence length="112" mass="11749">MGEAGDEGIFPLTRNSRGDLAVSATGLADIFRAATSGYGSSNQQPSQPQVYLNINNSTGEQVSQQVKTDNNGNIRADIWVGNTAAKQMAKPGTAANQTLRSGLGIKQRAIGR</sequence>
<protein>
    <submittedName>
        <fullName evidence="1">Uncharacterized protein</fullName>
    </submittedName>
</protein>